<dbReference type="Proteomes" id="UP000500806">
    <property type="component" value="Chromosome"/>
</dbReference>
<dbReference type="AlphaFoldDB" id="A0A6M9PNP9"/>
<accession>A0A6M9PNP9</accession>
<keyword evidence="2" id="KW-1185">Reference proteome</keyword>
<evidence type="ECO:0000313" key="2">
    <source>
        <dbReference type="Proteomes" id="UP000500806"/>
    </source>
</evidence>
<organism evidence="1 2">
    <name type="scientific">Polynucleobacter antarcticus</name>
    <dbReference type="NCBI Taxonomy" id="1743162"/>
    <lineage>
        <taxon>Bacteria</taxon>
        <taxon>Pseudomonadati</taxon>
        <taxon>Pseudomonadota</taxon>
        <taxon>Betaproteobacteria</taxon>
        <taxon>Burkholderiales</taxon>
        <taxon>Burkholderiaceae</taxon>
        <taxon>Polynucleobacter</taxon>
    </lineage>
</organism>
<gene>
    <name evidence="1" type="ORF">DCO16_02415</name>
</gene>
<proteinExistence type="predicted"/>
<dbReference type="EMBL" id="CP028941">
    <property type="protein sequence ID" value="QKM62031.1"/>
    <property type="molecule type" value="Genomic_DNA"/>
</dbReference>
<protein>
    <recommendedName>
        <fullName evidence="3">DUF1653 domain-containing protein</fullName>
    </recommendedName>
</protein>
<dbReference type="RefSeq" id="WP_173942186.1">
    <property type="nucleotide sequence ID" value="NZ_CBCSCD010000003.1"/>
</dbReference>
<sequence>MNKPKMADADQGLFKPGNTLRHKKTGGFYKLVVLANVEANLEPAYVYESMQSHDFWIRPQAEMEDGRFELVDTSEKESK</sequence>
<evidence type="ECO:0000313" key="1">
    <source>
        <dbReference type="EMBL" id="QKM62031.1"/>
    </source>
</evidence>
<name>A0A6M9PNP9_9BURK</name>
<dbReference type="KEGG" id="pani:DCO16_02415"/>
<evidence type="ECO:0008006" key="3">
    <source>
        <dbReference type="Google" id="ProtNLM"/>
    </source>
</evidence>
<reference evidence="1 2" key="1">
    <citation type="submission" date="2018-04" db="EMBL/GenBank/DDBJ databases">
        <title>Polynucleobacter sp. LimPoW16 genome.</title>
        <authorList>
            <person name="Hahn M.W."/>
        </authorList>
    </citation>
    <scope>NUCLEOTIDE SEQUENCE [LARGE SCALE GENOMIC DNA]</scope>
    <source>
        <strain evidence="1 2">LimPoW16</strain>
    </source>
</reference>